<protein>
    <submittedName>
        <fullName evidence="2">Uncharacterized protein</fullName>
    </submittedName>
</protein>
<proteinExistence type="predicted"/>
<dbReference type="PANTHER" id="PTHR47820">
    <property type="entry name" value="BNAC05G24000D PROTEIN"/>
    <property type="match status" value="1"/>
</dbReference>
<evidence type="ECO:0000313" key="2">
    <source>
        <dbReference type="EMBL" id="CAI9778019.1"/>
    </source>
</evidence>
<accession>A0AAD1ZY76</accession>
<feature type="region of interest" description="Disordered" evidence="1">
    <location>
        <begin position="85"/>
        <end position="106"/>
    </location>
</feature>
<sequence length="341" mass="38093">MICLHPLGQRHWHGLPPSTWTEASHASVQVMEAEAKCSQSNSPLCSTRSNSSTTFAENASCIDVPLRHSDVCEPITNKETFGDWESDRMALSGPPSSVGRDSEATERERLRVADIIRKLTSSTKDNNDREHIVGYESSPLVRTSLDQSEQSCFSSVFCSPRIKGRGAFNNLLVQMGSERHKELERLEARKPVSKFSQRGRIQALLRVRFLRRGLEAREGVQNGAIDSKNSHKEVVDNAASANMLNQSAKQNLQQETIADHVLDAETSSTYQETNGSIISHKVMADYILDEETSSTSKEHEVELISHGVNENIQQSSLQARLRTSPSRSKSIIRFYVARDRL</sequence>
<gene>
    <name evidence="2" type="ORF">FPE_LOCUS25449</name>
</gene>
<evidence type="ECO:0000256" key="1">
    <source>
        <dbReference type="SAM" id="MobiDB-lite"/>
    </source>
</evidence>
<dbReference type="Proteomes" id="UP000834106">
    <property type="component" value="Chromosome 15"/>
</dbReference>
<reference evidence="2" key="1">
    <citation type="submission" date="2023-05" db="EMBL/GenBank/DDBJ databases">
        <authorList>
            <person name="Huff M."/>
        </authorList>
    </citation>
    <scope>NUCLEOTIDE SEQUENCE</scope>
</reference>
<dbReference type="AlphaFoldDB" id="A0AAD1ZY76"/>
<organism evidence="2 3">
    <name type="scientific">Fraxinus pennsylvanica</name>
    <dbReference type="NCBI Taxonomy" id="56036"/>
    <lineage>
        <taxon>Eukaryota</taxon>
        <taxon>Viridiplantae</taxon>
        <taxon>Streptophyta</taxon>
        <taxon>Embryophyta</taxon>
        <taxon>Tracheophyta</taxon>
        <taxon>Spermatophyta</taxon>
        <taxon>Magnoliopsida</taxon>
        <taxon>eudicotyledons</taxon>
        <taxon>Gunneridae</taxon>
        <taxon>Pentapetalae</taxon>
        <taxon>asterids</taxon>
        <taxon>lamiids</taxon>
        <taxon>Lamiales</taxon>
        <taxon>Oleaceae</taxon>
        <taxon>Oleeae</taxon>
        <taxon>Fraxinus</taxon>
    </lineage>
</organism>
<name>A0AAD1ZY76_9LAMI</name>
<dbReference type="PANTHER" id="PTHR47820:SF3">
    <property type="entry name" value="OS07G0499800 PROTEIN"/>
    <property type="match status" value="1"/>
</dbReference>
<dbReference type="EMBL" id="OU503050">
    <property type="protein sequence ID" value="CAI9778019.1"/>
    <property type="molecule type" value="Genomic_DNA"/>
</dbReference>
<keyword evidence="3" id="KW-1185">Reference proteome</keyword>
<evidence type="ECO:0000313" key="3">
    <source>
        <dbReference type="Proteomes" id="UP000834106"/>
    </source>
</evidence>